<dbReference type="RefSeq" id="XP_004344125.1">
    <property type="nucleotide sequence ID" value="XM_004344075.1"/>
</dbReference>
<dbReference type="GeneID" id="14921592"/>
<feature type="region of interest" description="Disordered" evidence="1">
    <location>
        <begin position="33"/>
        <end position="111"/>
    </location>
</feature>
<keyword evidence="3" id="KW-1185">Reference proteome</keyword>
<feature type="compositionally biased region" description="Polar residues" evidence="1">
    <location>
        <begin position="71"/>
        <end position="81"/>
    </location>
</feature>
<evidence type="ECO:0000313" key="3">
    <source>
        <dbReference type="Proteomes" id="UP000011083"/>
    </source>
</evidence>
<sequence length="111" mass="11964">MVKRAFPSVRSRRLAVKGTTKQFYIGIRPLFTSSSSSLSSSHTSPSTSPSPSSSSPASSWSPWSGSTSPPVANSTPPSSWERSTERWGEVGDCTTRNWIPRLPATRPPAAR</sequence>
<proteinExistence type="predicted"/>
<evidence type="ECO:0000256" key="1">
    <source>
        <dbReference type="SAM" id="MobiDB-lite"/>
    </source>
</evidence>
<gene>
    <name evidence="2" type="ORF">ACA1_054680</name>
</gene>
<dbReference type="VEuPathDB" id="AmoebaDB:ACA1_054680"/>
<dbReference type="KEGG" id="acan:ACA1_054680"/>
<dbReference type="Proteomes" id="UP000011083">
    <property type="component" value="Unassembled WGS sequence"/>
</dbReference>
<feature type="compositionally biased region" description="Low complexity" evidence="1">
    <location>
        <begin position="100"/>
        <end position="111"/>
    </location>
</feature>
<organism evidence="2 3">
    <name type="scientific">Acanthamoeba castellanii (strain ATCC 30010 / Neff)</name>
    <dbReference type="NCBI Taxonomy" id="1257118"/>
    <lineage>
        <taxon>Eukaryota</taxon>
        <taxon>Amoebozoa</taxon>
        <taxon>Discosea</taxon>
        <taxon>Longamoebia</taxon>
        <taxon>Centramoebida</taxon>
        <taxon>Acanthamoebidae</taxon>
        <taxon>Acanthamoeba</taxon>
    </lineage>
</organism>
<accession>L8H668</accession>
<feature type="compositionally biased region" description="Low complexity" evidence="1">
    <location>
        <begin position="33"/>
        <end position="70"/>
    </location>
</feature>
<dbReference type="AlphaFoldDB" id="L8H668"/>
<name>L8H668_ACACF</name>
<reference evidence="2 3" key="1">
    <citation type="journal article" date="2013" name="Genome Biol.">
        <title>Genome of Acanthamoeba castellanii highlights extensive lateral gene transfer and early evolution of tyrosine kinase signaling.</title>
        <authorList>
            <person name="Clarke M."/>
            <person name="Lohan A.J."/>
            <person name="Liu B."/>
            <person name="Lagkouvardos I."/>
            <person name="Roy S."/>
            <person name="Zafar N."/>
            <person name="Bertelli C."/>
            <person name="Schilde C."/>
            <person name="Kianianmomeni A."/>
            <person name="Burglin T.R."/>
            <person name="Frech C."/>
            <person name="Turcotte B."/>
            <person name="Kopec K.O."/>
            <person name="Synnott J.M."/>
            <person name="Choo C."/>
            <person name="Paponov I."/>
            <person name="Finkler A."/>
            <person name="Soon Heng Tan C."/>
            <person name="Hutchins A.P."/>
            <person name="Weinmeier T."/>
            <person name="Rattei T."/>
            <person name="Chu J.S."/>
            <person name="Gimenez G."/>
            <person name="Irimia M."/>
            <person name="Rigden D.J."/>
            <person name="Fitzpatrick D.A."/>
            <person name="Lorenzo-Morales J."/>
            <person name="Bateman A."/>
            <person name="Chiu C.H."/>
            <person name="Tang P."/>
            <person name="Hegemann P."/>
            <person name="Fromm H."/>
            <person name="Raoult D."/>
            <person name="Greub G."/>
            <person name="Miranda-Saavedra D."/>
            <person name="Chen N."/>
            <person name="Nash P."/>
            <person name="Ginger M.L."/>
            <person name="Horn M."/>
            <person name="Schaap P."/>
            <person name="Caler L."/>
            <person name="Loftus B."/>
        </authorList>
    </citation>
    <scope>NUCLEOTIDE SEQUENCE [LARGE SCALE GENOMIC DNA]</scope>
    <source>
        <strain evidence="2 3">Neff</strain>
    </source>
</reference>
<protein>
    <submittedName>
        <fullName evidence="2">Uncharacterized protein</fullName>
    </submittedName>
</protein>
<dbReference type="EMBL" id="KB007909">
    <property type="protein sequence ID" value="ELR20722.1"/>
    <property type="molecule type" value="Genomic_DNA"/>
</dbReference>
<evidence type="ECO:0000313" key="2">
    <source>
        <dbReference type="EMBL" id="ELR20722.1"/>
    </source>
</evidence>